<evidence type="ECO:0000313" key="6">
    <source>
        <dbReference type="EMBL" id="ABD71848.1"/>
    </source>
</evidence>
<protein>
    <submittedName>
        <fullName evidence="6">Formiminoglutamate deiminase</fullName>
    </submittedName>
</protein>
<dbReference type="AlphaFoldDB" id="Q21QV5"/>
<dbReference type="Proteomes" id="UP000008332">
    <property type="component" value="Chromosome"/>
</dbReference>
<dbReference type="PANTHER" id="PTHR11271">
    <property type="entry name" value="GUANINE DEAMINASE"/>
    <property type="match status" value="1"/>
</dbReference>
<evidence type="ECO:0000313" key="7">
    <source>
        <dbReference type="Proteomes" id="UP000008332"/>
    </source>
</evidence>
<evidence type="ECO:0000256" key="2">
    <source>
        <dbReference type="ARBA" id="ARBA00022723"/>
    </source>
</evidence>
<reference evidence="7" key="1">
    <citation type="submission" date="2006-02" db="EMBL/GenBank/DDBJ databases">
        <title>Complete sequence of chromosome of Rhodoferax ferrireducens DSM 15236.</title>
        <authorList>
            <person name="Copeland A."/>
            <person name="Lucas S."/>
            <person name="Lapidus A."/>
            <person name="Barry K."/>
            <person name="Detter J.C."/>
            <person name="Glavina del Rio T."/>
            <person name="Hammon N."/>
            <person name="Israni S."/>
            <person name="Pitluck S."/>
            <person name="Brettin T."/>
            <person name="Bruce D."/>
            <person name="Han C."/>
            <person name="Tapia R."/>
            <person name="Gilna P."/>
            <person name="Kiss H."/>
            <person name="Schmutz J."/>
            <person name="Larimer F."/>
            <person name="Land M."/>
            <person name="Kyrpides N."/>
            <person name="Ivanova N."/>
            <person name="Richardson P."/>
        </authorList>
    </citation>
    <scope>NUCLEOTIDE SEQUENCE [LARGE SCALE GENOMIC DNA]</scope>
    <source>
        <strain evidence="7">ATCC BAA-621 / DSM 15236 / T118</strain>
    </source>
</reference>
<sequence length="474" mass="51025">MKNDMKPFFATHAWVRGAWARDVLLTVDASGAWSGIQANAPVTANQDVTVLNGPVLPGLVNAHSHAFQRAIAGLTERKAGAGAAISDDFWSWRDRMYSVARRITPEQLETIAALLYAELLAGGYTQVCEFHYLHNALDGRPYADPLEMSLALVRAAQRVGMGLTLLPTLYMRSGFGATGLREDQRRFASTPDSVLRLVEGVQAQAGALAHVNVGVAVHSLRAADAAAIKEVAAFAANNGLPIHIHVAEQTQEVQDCLNHTGQRPIEWLLEHLPLNAHWNLVHATHATPVELQTVGASGAAIVICPSTEANLGDGVFDFSGYSGIGGRWSIGSDSNVNRSWIEELRLLEYSQRLTQRRRNVAAQAGGFDSSAAALFEAALAGGQSATARPLGAIELGHRADFLVLNEQSSVLLGVPAEHVLDALVFSSPGARFKEVFVAGQQRVDGGRGWGRESGPALWPELVQEFVRTMKTLWT</sequence>
<keyword evidence="3" id="KW-0378">Hydrolase</keyword>
<dbReference type="KEGG" id="rfr:Rfer_4154"/>
<dbReference type="NCBIfam" id="NF006684">
    <property type="entry name" value="PRK09229.1-5"/>
    <property type="match status" value="1"/>
</dbReference>
<organism evidence="6 7">
    <name type="scientific">Albidiferax ferrireducens (strain ATCC BAA-621 / DSM 15236 / T118)</name>
    <name type="common">Rhodoferax ferrireducens</name>
    <dbReference type="NCBI Taxonomy" id="338969"/>
    <lineage>
        <taxon>Bacteria</taxon>
        <taxon>Pseudomonadati</taxon>
        <taxon>Pseudomonadota</taxon>
        <taxon>Betaproteobacteria</taxon>
        <taxon>Burkholderiales</taxon>
        <taxon>Comamonadaceae</taxon>
        <taxon>Rhodoferax</taxon>
    </lineage>
</organism>
<name>Q21QV5_ALBFT</name>
<accession>Q21QV5</accession>
<dbReference type="InterPro" id="IPR011059">
    <property type="entry name" value="Metal-dep_hydrolase_composite"/>
</dbReference>
<evidence type="ECO:0000256" key="1">
    <source>
        <dbReference type="ARBA" id="ARBA00001947"/>
    </source>
</evidence>
<dbReference type="GO" id="GO:0019239">
    <property type="term" value="F:deaminase activity"/>
    <property type="evidence" value="ECO:0007669"/>
    <property type="project" value="TreeGrafter"/>
</dbReference>
<dbReference type="STRING" id="338969.Rfer_4154"/>
<keyword evidence="4" id="KW-0862">Zinc</keyword>
<dbReference type="OrthoDB" id="9796020at2"/>
<dbReference type="Gene3D" id="2.30.40.10">
    <property type="entry name" value="Urease, subunit C, domain 1"/>
    <property type="match status" value="1"/>
</dbReference>
<evidence type="ECO:0000256" key="4">
    <source>
        <dbReference type="ARBA" id="ARBA00022833"/>
    </source>
</evidence>
<proteinExistence type="predicted"/>
<dbReference type="EMBL" id="CP000267">
    <property type="protein sequence ID" value="ABD71848.1"/>
    <property type="molecule type" value="Genomic_DNA"/>
</dbReference>
<dbReference type="eggNOG" id="COG0402">
    <property type="taxonomic scope" value="Bacteria"/>
</dbReference>
<feature type="domain" description="Amidohydrolase-related" evidence="5">
    <location>
        <begin position="55"/>
        <end position="440"/>
    </location>
</feature>
<keyword evidence="7" id="KW-1185">Reference proteome</keyword>
<gene>
    <name evidence="6" type="ordered locus">Rfer_4154</name>
</gene>
<dbReference type="InterPro" id="IPR006680">
    <property type="entry name" value="Amidohydro-rel"/>
</dbReference>
<keyword evidence="2" id="KW-0479">Metal-binding</keyword>
<dbReference type="SUPFAM" id="SSF51338">
    <property type="entry name" value="Composite domain of metallo-dependent hydrolases"/>
    <property type="match status" value="1"/>
</dbReference>
<dbReference type="InterPro" id="IPR010252">
    <property type="entry name" value="HutF"/>
</dbReference>
<dbReference type="NCBIfam" id="TIGR02022">
    <property type="entry name" value="hutF"/>
    <property type="match status" value="1"/>
</dbReference>
<dbReference type="GO" id="GO:0046872">
    <property type="term" value="F:metal ion binding"/>
    <property type="evidence" value="ECO:0007669"/>
    <property type="project" value="UniProtKB-KW"/>
</dbReference>
<dbReference type="GO" id="GO:0005829">
    <property type="term" value="C:cytosol"/>
    <property type="evidence" value="ECO:0007669"/>
    <property type="project" value="TreeGrafter"/>
</dbReference>
<dbReference type="NCBIfam" id="NF006681">
    <property type="entry name" value="PRK09229.1-2"/>
    <property type="match status" value="1"/>
</dbReference>
<comment type="cofactor">
    <cofactor evidence="1">
        <name>Zn(2+)</name>
        <dbReference type="ChEBI" id="CHEBI:29105"/>
    </cofactor>
</comment>
<dbReference type="InterPro" id="IPR051607">
    <property type="entry name" value="Metallo-dep_hydrolases"/>
</dbReference>
<dbReference type="InterPro" id="IPR032466">
    <property type="entry name" value="Metal_Hydrolase"/>
</dbReference>
<dbReference type="SUPFAM" id="SSF51556">
    <property type="entry name" value="Metallo-dependent hydrolases"/>
    <property type="match status" value="1"/>
</dbReference>
<evidence type="ECO:0000256" key="3">
    <source>
        <dbReference type="ARBA" id="ARBA00022801"/>
    </source>
</evidence>
<evidence type="ECO:0000259" key="5">
    <source>
        <dbReference type="Pfam" id="PF01979"/>
    </source>
</evidence>
<dbReference type="PANTHER" id="PTHR11271:SF48">
    <property type="entry name" value="AMIDOHYDROLASE-RELATED DOMAIN-CONTAINING PROTEIN"/>
    <property type="match status" value="1"/>
</dbReference>
<dbReference type="Gene3D" id="3.20.20.140">
    <property type="entry name" value="Metal-dependent hydrolases"/>
    <property type="match status" value="1"/>
</dbReference>
<dbReference type="Pfam" id="PF01979">
    <property type="entry name" value="Amidohydro_1"/>
    <property type="match status" value="1"/>
</dbReference>
<dbReference type="HOGENOM" id="CLU_012358_3_0_4"/>